<evidence type="ECO:0000313" key="1">
    <source>
        <dbReference type="EMBL" id="KAI6289873.1"/>
    </source>
</evidence>
<dbReference type="EMBL" id="JABSND010000589">
    <property type="protein sequence ID" value="KAI6289873.1"/>
    <property type="molecule type" value="Genomic_DNA"/>
</dbReference>
<dbReference type="Proteomes" id="UP001059893">
    <property type="component" value="Unassembled WGS sequence"/>
</dbReference>
<name>A0ABQ8N1Z2_PYRGI</name>
<reference evidence="1" key="1">
    <citation type="submission" date="2021-01" db="EMBL/GenBank/DDBJ databases">
        <title>Deciphering the adaptive evolutionary patterns associated with biogeogrpahic diversity in the finger millet blast pathogen Magnaporthe oryzae in Eastern Africa.</title>
        <authorList>
            <person name="Onyema G."/>
            <person name="Shittu T.A."/>
            <person name="Dodsworth S."/>
            <person name="Devilliers S."/>
            <person name="Muthumeenakshi S."/>
            <person name="Sreenivasaprasad S."/>
        </authorList>
    </citation>
    <scope>NUCLEOTIDE SEQUENCE</scope>
    <source>
        <strain evidence="1">D15/s37</strain>
    </source>
</reference>
<gene>
    <name evidence="1" type="ORF">MCOR33_011667</name>
</gene>
<evidence type="ECO:0008006" key="3">
    <source>
        <dbReference type="Google" id="ProtNLM"/>
    </source>
</evidence>
<dbReference type="Gene3D" id="3.30.870.10">
    <property type="entry name" value="Endonuclease Chain A"/>
    <property type="match status" value="1"/>
</dbReference>
<dbReference type="SUPFAM" id="SSF56024">
    <property type="entry name" value="Phospholipase D/nuclease"/>
    <property type="match status" value="1"/>
</dbReference>
<protein>
    <recommendedName>
        <fullName evidence="3">PLD phosphodiesterase domain-containing protein</fullName>
    </recommendedName>
</protein>
<accession>A0ABQ8N1Z2</accession>
<proteinExistence type="predicted"/>
<comment type="caution">
    <text evidence="1">The sequence shown here is derived from an EMBL/GenBank/DDBJ whole genome shotgun (WGS) entry which is preliminary data.</text>
</comment>
<keyword evidence="2" id="KW-1185">Reference proteome</keyword>
<evidence type="ECO:0000313" key="2">
    <source>
        <dbReference type="Proteomes" id="UP001059893"/>
    </source>
</evidence>
<sequence length="131" mass="14352">MVSLLASPTDPAPQGYQDTTTIADLTSRVAAILKSVGNLSKDEASDMMARRFHVKRSVLNPPAGSGGSAAVKKLHTKVVDVDGKLMYTGSDNAYPQWNEQFGVWIEDVDGIKAWEDGFFWGFWERAVNSVM</sequence>
<organism evidence="1 2">
    <name type="scientific">Pyricularia grisea</name>
    <name type="common">Crabgrass-specific blast fungus</name>
    <name type="synonym">Magnaporthe grisea</name>
    <dbReference type="NCBI Taxonomy" id="148305"/>
    <lineage>
        <taxon>Eukaryota</taxon>
        <taxon>Fungi</taxon>
        <taxon>Dikarya</taxon>
        <taxon>Ascomycota</taxon>
        <taxon>Pezizomycotina</taxon>
        <taxon>Sordariomycetes</taxon>
        <taxon>Sordariomycetidae</taxon>
        <taxon>Magnaporthales</taxon>
        <taxon>Pyriculariaceae</taxon>
        <taxon>Pyricularia</taxon>
    </lineage>
</organism>